<dbReference type="InterPro" id="IPR018563">
    <property type="entry name" value="DUF2018"/>
</dbReference>
<evidence type="ECO:0000313" key="2">
    <source>
        <dbReference type="Proteomes" id="UP000199227"/>
    </source>
</evidence>
<keyword evidence="2" id="KW-1185">Reference proteome</keyword>
<dbReference type="Proteomes" id="UP000199227">
    <property type="component" value="Unassembled WGS sequence"/>
</dbReference>
<reference evidence="1 2" key="1">
    <citation type="submission" date="2016-10" db="EMBL/GenBank/DDBJ databases">
        <authorList>
            <person name="de Groot N.N."/>
        </authorList>
    </citation>
    <scope>NUCLEOTIDE SEQUENCE [LARGE SCALE GENOMIC DNA]</scope>
    <source>
        <strain evidence="1 2">EP1-55-1</strain>
    </source>
</reference>
<dbReference type="Pfam" id="PF09442">
    <property type="entry name" value="DUF2018"/>
    <property type="match status" value="1"/>
</dbReference>
<dbReference type="SUPFAM" id="SSF158752">
    <property type="entry name" value="HP0242-like"/>
    <property type="match status" value="1"/>
</dbReference>
<protein>
    <recommendedName>
        <fullName evidence="3">DUF2018 domain-containing protein</fullName>
    </recommendedName>
</protein>
<dbReference type="AlphaFoldDB" id="A0A1I5QM52"/>
<proteinExistence type="predicted"/>
<gene>
    <name evidence="1" type="ORF">SAMN05216234_12110</name>
</gene>
<dbReference type="InterPro" id="IPR023126">
    <property type="entry name" value="HP0242-like_sf"/>
</dbReference>
<evidence type="ECO:0008006" key="3">
    <source>
        <dbReference type="Google" id="ProtNLM"/>
    </source>
</evidence>
<dbReference type="EMBL" id="FOXB01000021">
    <property type="protein sequence ID" value="SFP47315.1"/>
    <property type="molecule type" value="Genomic_DNA"/>
</dbReference>
<sequence>MLFEDEEDIFSGGSPKKKFFDIVYNANRNLVELELDKLVERVCLLEMMLEEHIDEDTIEREIKTRAVTQSSELDNCKVSKYIELTANILTQNE</sequence>
<dbReference type="RefSeq" id="WP_177202016.1">
    <property type="nucleotide sequence ID" value="NZ_CP136592.1"/>
</dbReference>
<dbReference type="Gene3D" id="1.10.3350.10">
    <property type="entry name" value="HP0242-like domain"/>
    <property type="match status" value="1"/>
</dbReference>
<dbReference type="STRING" id="223786.SAMN05216234_12110"/>
<evidence type="ECO:0000313" key="1">
    <source>
        <dbReference type="EMBL" id="SFP47315.1"/>
    </source>
</evidence>
<organism evidence="1 2">
    <name type="scientific">Hydrogenimonas thermophila</name>
    <dbReference type="NCBI Taxonomy" id="223786"/>
    <lineage>
        <taxon>Bacteria</taxon>
        <taxon>Pseudomonadati</taxon>
        <taxon>Campylobacterota</taxon>
        <taxon>Epsilonproteobacteria</taxon>
        <taxon>Campylobacterales</taxon>
        <taxon>Hydrogenimonadaceae</taxon>
        <taxon>Hydrogenimonas</taxon>
    </lineage>
</organism>
<accession>A0A1I5QM52</accession>
<name>A0A1I5QM52_9BACT</name>